<dbReference type="KEGG" id="ngg:RG540_PA08680"/>
<geneLocation type="plasmid" evidence="8">
    <name>II</name>
</geneLocation>
<dbReference type="PROSITE" id="PS01039">
    <property type="entry name" value="SBP_BACTERIAL_3"/>
    <property type="match status" value="1"/>
</dbReference>
<dbReference type="InterPro" id="IPR001638">
    <property type="entry name" value="Solute-binding_3/MltF_N"/>
</dbReference>
<accession>A0A068T0A6</accession>
<keyword evidence="3 5" id="KW-0732">Signal</keyword>
<evidence type="ECO:0000313" key="8">
    <source>
        <dbReference type="Proteomes" id="UP000028181"/>
    </source>
</evidence>
<dbReference type="OrthoDB" id="9807134at2"/>
<evidence type="ECO:0000256" key="5">
    <source>
        <dbReference type="SAM" id="SignalP"/>
    </source>
</evidence>
<evidence type="ECO:0000256" key="2">
    <source>
        <dbReference type="ARBA" id="ARBA00010333"/>
    </source>
</evidence>
<proteinExistence type="inferred from homology"/>
<dbReference type="InterPro" id="IPR018313">
    <property type="entry name" value="SBP_3_CS"/>
</dbReference>
<dbReference type="SUPFAM" id="SSF53850">
    <property type="entry name" value="Periplasmic binding protein-like II"/>
    <property type="match status" value="1"/>
</dbReference>
<dbReference type="eggNOG" id="COG0834">
    <property type="taxonomic scope" value="Bacteria"/>
</dbReference>
<dbReference type="AlphaFoldDB" id="A0A068T0A6"/>
<gene>
    <name evidence="7" type="ORF">RG540_PA08680</name>
</gene>
<protein>
    <submittedName>
        <fullName evidence="7">Nopaline ABC transporter, substrate-binding protein</fullName>
    </submittedName>
</protein>
<dbReference type="RefSeq" id="WP_041365056.1">
    <property type="nucleotide sequence ID" value="NZ_HG938354.1"/>
</dbReference>
<evidence type="ECO:0000256" key="1">
    <source>
        <dbReference type="ARBA" id="ARBA00004418"/>
    </source>
</evidence>
<comment type="similarity">
    <text evidence="2 4">Belongs to the bacterial solute-binding protein 3 family.</text>
</comment>
<sequence length="282" mass="30310">MEFIKTAIAAAFTAMTLMATAATAQDKTEIVIATEGAFPPYNLTRPDGTLDGYDIELGKNLCERMKIKCTFVAQAFDGIIPALNAGKFDAIMAGMSATEKRKEVIDFSMSYGSTGQSFATLKDGPLAKMPMKDQLFSLASNEAGARKAVEELKPLLQGKTVGVQTASIAARFIDEYLKGVVQVREYKTTEQHDLDLISGRVDFVMASMGYLMTAAQKPTNSDMTIAGPRFQGGFLGAGSSVGLRKADTALKQKFDEAIAAAKADGTTKKLSTKWFGFDMTPQ</sequence>
<dbReference type="PANTHER" id="PTHR35936">
    <property type="entry name" value="MEMBRANE-BOUND LYTIC MUREIN TRANSGLYCOSYLASE F"/>
    <property type="match status" value="1"/>
</dbReference>
<reference evidence="8" key="1">
    <citation type="journal article" date="2014" name="BMC Genomics">
        <title>Genome sequencing of two Neorhizobium galegae strains reveals a noeT gene responsible for the unusual acetylation of the nodulation factors.</title>
        <authorList>
            <person name="Osterman J."/>
            <person name="Marsh J."/>
            <person name="Laine P.K."/>
            <person name="Zeng Z."/>
            <person name="Alatalo E."/>
            <person name="Sullivan J.T."/>
            <person name="Young J.P."/>
            <person name="Thomas-Oates J."/>
            <person name="Paulin L."/>
            <person name="Lindstrom K."/>
        </authorList>
    </citation>
    <scope>NUCLEOTIDE SEQUENCE [LARGE SCALE GENOMIC DNA]</scope>
    <source>
        <strain evidence="8">HAMBI 540</strain>
    </source>
</reference>
<feature type="domain" description="Solute-binding protein family 3/N-terminal" evidence="6">
    <location>
        <begin position="29"/>
        <end position="278"/>
    </location>
</feature>
<dbReference type="Gene3D" id="3.40.190.10">
    <property type="entry name" value="Periplasmic binding protein-like II"/>
    <property type="match status" value="2"/>
</dbReference>
<comment type="subcellular location">
    <subcellularLocation>
        <location evidence="1">Periplasm</location>
    </subcellularLocation>
</comment>
<evidence type="ECO:0000256" key="3">
    <source>
        <dbReference type="ARBA" id="ARBA00022729"/>
    </source>
</evidence>
<name>A0A068T0A6_NEOGA</name>
<dbReference type="HOGENOM" id="CLU_019602_18_0_5"/>
<dbReference type="EMBL" id="HG938354">
    <property type="protein sequence ID" value="CDN51544.1"/>
    <property type="molecule type" value="Genomic_DNA"/>
</dbReference>
<dbReference type="GeneID" id="24260323"/>
<organism evidence="7 8">
    <name type="scientific">Neorhizobium galegae bv. orientalis str. HAMBI 540</name>
    <dbReference type="NCBI Taxonomy" id="1028800"/>
    <lineage>
        <taxon>Bacteria</taxon>
        <taxon>Pseudomonadati</taxon>
        <taxon>Pseudomonadota</taxon>
        <taxon>Alphaproteobacteria</taxon>
        <taxon>Hyphomicrobiales</taxon>
        <taxon>Rhizobiaceae</taxon>
        <taxon>Rhizobium/Agrobacterium group</taxon>
        <taxon>Neorhizobium</taxon>
    </lineage>
</organism>
<dbReference type="Proteomes" id="UP000028181">
    <property type="component" value="Plasmid pHAMBI540a"/>
</dbReference>
<feature type="chain" id="PRO_5001656514" evidence="5">
    <location>
        <begin position="25"/>
        <end position="282"/>
    </location>
</feature>
<dbReference type="SMART" id="SM00062">
    <property type="entry name" value="PBPb"/>
    <property type="match status" value="1"/>
</dbReference>
<dbReference type="GO" id="GO:0042597">
    <property type="term" value="C:periplasmic space"/>
    <property type="evidence" value="ECO:0007669"/>
    <property type="project" value="UniProtKB-SubCell"/>
</dbReference>
<evidence type="ECO:0000256" key="4">
    <source>
        <dbReference type="RuleBase" id="RU003744"/>
    </source>
</evidence>
<dbReference type="PATRIC" id="fig|1028800.3.peg.5495"/>
<evidence type="ECO:0000313" key="7">
    <source>
        <dbReference type="EMBL" id="CDN51544.1"/>
    </source>
</evidence>
<dbReference type="PANTHER" id="PTHR35936:SF17">
    <property type="entry name" value="ARGININE-BINDING EXTRACELLULAR PROTEIN ARTP"/>
    <property type="match status" value="1"/>
</dbReference>
<keyword evidence="7" id="KW-0614">Plasmid</keyword>
<feature type="signal peptide" evidence="5">
    <location>
        <begin position="1"/>
        <end position="24"/>
    </location>
</feature>
<evidence type="ECO:0000259" key="6">
    <source>
        <dbReference type="SMART" id="SM00062"/>
    </source>
</evidence>
<dbReference type="Pfam" id="PF00497">
    <property type="entry name" value="SBP_bac_3"/>
    <property type="match status" value="1"/>
</dbReference>
<keyword evidence="8" id="KW-1185">Reference proteome</keyword>